<protein>
    <submittedName>
        <fullName evidence="2">Uncharacterized protein</fullName>
    </submittedName>
</protein>
<accession>G8ZD62</accession>
<reference evidence="2" key="1">
    <citation type="journal article" date="2012" name="Antimicrob. Agents Chemother.">
        <title>Integrating conjugative elements as vectors of antibiotic, mercury, and quaternary ammonium compound resistance in marine aquaculture environments.</title>
        <authorList>
            <person name="Rodriguez-Blanco A."/>
            <person name="Lemos M.L."/>
            <person name="Osorio C.R."/>
        </authorList>
    </citation>
    <scope>NUCLEOTIDE SEQUENCE</scope>
    <source>
        <strain evidence="2">ZD5</strain>
    </source>
</reference>
<dbReference type="AlphaFoldDB" id="G8ZD62"/>
<feature type="region of interest" description="Disordered" evidence="1">
    <location>
        <begin position="34"/>
        <end position="57"/>
    </location>
</feature>
<proteinExistence type="predicted"/>
<evidence type="ECO:0000313" key="2">
    <source>
        <dbReference type="EMBL" id="CCD10552.1"/>
    </source>
</evidence>
<name>G8ZD62_VIBSP</name>
<feature type="non-terminal residue" evidence="2">
    <location>
        <position position="57"/>
    </location>
</feature>
<feature type="non-terminal residue" evidence="2">
    <location>
        <position position="1"/>
    </location>
</feature>
<gene>
    <name evidence="2" type="primary">ORF65</name>
</gene>
<dbReference type="EMBL" id="HE577629">
    <property type="protein sequence ID" value="CCD10552.1"/>
    <property type="molecule type" value="Genomic_DNA"/>
</dbReference>
<evidence type="ECO:0000256" key="1">
    <source>
        <dbReference type="SAM" id="MobiDB-lite"/>
    </source>
</evidence>
<organism evidence="2">
    <name type="scientific">Vibrio splendidus</name>
    <dbReference type="NCBI Taxonomy" id="29497"/>
    <lineage>
        <taxon>Bacteria</taxon>
        <taxon>Pseudomonadati</taxon>
        <taxon>Pseudomonadota</taxon>
        <taxon>Gammaproteobacteria</taxon>
        <taxon>Vibrionales</taxon>
        <taxon>Vibrionaceae</taxon>
        <taxon>Vibrio</taxon>
    </lineage>
</organism>
<sequence length="57" mass="6540">ALLISKFELENQPKRRVKKQRLNKRRLQPMTISLKSKQIPPPTSQLVSHHTAPLEGA</sequence>